<evidence type="ECO:0000256" key="14">
    <source>
        <dbReference type="PIRNR" id="PIRNR036497"/>
    </source>
</evidence>
<reference evidence="19" key="2">
    <citation type="journal article" date="2020" name="Nat. Commun.">
        <title>Large-scale genome sequencing of mycorrhizal fungi provides insights into the early evolution of symbiotic traits.</title>
        <authorList>
            <person name="Miyauchi S."/>
            <person name="Kiss E."/>
            <person name="Kuo A."/>
            <person name="Drula E."/>
            <person name="Kohler A."/>
            <person name="Sanchez-Garcia M."/>
            <person name="Morin E."/>
            <person name="Andreopoulos B."/>
            <person name="Barry K.W."/>
            <person name="Bonito G."/>
            <person name="Buee M."/>
            <person name="Carver A."/>
            <person name="Chen C."/>
            <person name="Cichocki N."/>
            <person name="Clum A."/>
            <person name="Culley D."/>
            <person name="Crous P.W."/>
            <person name="Fauchery L."/>
            <person name="Girlanda M."/>
            <person name="Hayes R.D."/>
            <person name="Keri Z."/>
            <person name="LaButti K."/>
            <person name="Lipzen A."/>
            <person name="Lombard V."/>
            <person name="Magnuson J."/>
            <person name="Maillard F."/>
            <person name="Murat C."/>
            <person name="Nolan M."/>
            <person name="Ohm R.A."/>
            <person name="Pangilinan J."/>
            <person name="Pereira M.F."/>
            <person name="Perotto S."/>
            <person name="Peter M."/>
            <person name="Pfister S."/>
            <person name="Riley R."/>
            <person name="Sitrit Y."/>
            <person name="Stielow J.B."/>
            <person name="Szollosi G."/>
            <person name="Zifcakova L."/>
            <person name="Stursova M."/>
            <person name="Spatafora J.W."/>
            <person name="Tedersoo L."/>
            <person name="Vaario L.M."/>
            <person name="Yamada A."/>
            <person name="Yan M."/>
            <person name="Wang P."/>
            <person name="Xu J."/>
            <person name="Bruns T."/>
            <person name="Baldrian P."/>
            <person name="Vilgalys R."/>
            <person name="Dunand C."/>
            <person name="Henrissat B."/>
            <person name="Grigoriev I.V."/>
            <person name="Hibbett D."/>
            <person name="Nagy L.G."/>
            <person name="Martin F.M."/>
        </authorList>
    </citation>
    <scope>NUCLEOTIDE SEQUENCE</scope>
    <source>
        <strain evidence="19">BED1</strain>
    </source>
</reference>
<dbReference type="GO" id="GO:0009086">
    <property type="term" value="P:methionine biosynthetic process"/>
    <property type="evidence" value="ECO:0007669"/>
    <property type="project" value="UniProtKB-KW"/>
</dbReference>
<evidence type="ECO:0000313" key="20">
    <source>
        <dbReference type="Proteomes" id="UP001194468"/>
    </source>
</evidence>
<evidence type="ECO:0000256" key="5">
    <source>
        <dbReference type="ARBA" id="ARBA00013213"/>
    </source>
</evidence>
<evidence type="ECO:0000256" key="16">
    <source>
        <dbReference type="PIRSR" id="PIRSR036497-2"/>
    </source>
</evidence>
<keyword evidence="9 14" id="KW-0521">NADP</keyword>
<sequence length="377" mass="40451">MTPRPGSAVDRDRTLHLAIVGLGGVGSEVIQQIIDSDNPYPMSIAAISNSRKMLLFTGDTCFLPKWSAGGLDDPNAQAASLDGLFDALSDVAQRKPGKVVLVDNTASQAVAEAYPRFMDAGIHIVTPNKKAFSGSLELYKHIIESPADRMTGRGVFYNEATVGAGLPIISTLKDLVYTGDKVKKIEGVFSGTLSYIFNEYSKGDQGGPSFSSIVHIARANGYTEPHPGDDLNGADVARKLTILSRMIPGLLDLLPNGHVDVHPTSLVPEPLRDADASTFLQRLPEFDAEMSAKRDEAAKRGNVLRYVGVIDVEQRRVEAKLDEYPKTHAFATSLQGSDNIIMFHTARYGARPLLIQGAGAGNAVTAMGVGSDILKLF</sequence>
<dbReference type="GO" id="GO:0009088">
    <property type="term" value="P:threonine biosynthetic process"/>
    <property type="evidence" value="ECO:0007669"/>
    <property type="project" value="UniProtKB-KW"/>
</dbReference>
<dbReference type="GO" id="GO:0050661">
    <property type="term" value="F:NADP binding"/>
    <property type="evidence" value="ECO:0007669"/>
    <property type="project" value="InterPro"/>
</dbReference>
<keyword evidence="7 14" id="KW-0028">Amino-acid biosynthesis</keyword>
<dbReference type="InterPro" id="IPR022697">
    <property type="entry name" value="HDH_short"/>
</dbReference>
<evidence type="ECO:0000259" key="18">
    <source>
        <dbReference type="Pfam" id="PF03447"/>
    </source>
</evidence>
<dbReference type="Pfam" id="PF03447">
    <property type="entry name" value="NAD_binding_3"/>
    <property type="match status" value="1"/>
</dbReference>
<dbReference type="InterPro" id="IPR001342">
    <property type="entry name" value="HDH_cat"/>
</dbReference>
<dbReference type="Gene3D" id="3.40.50.720">
    <property type="entry name" value="NAD(P)-binding Rossmann-like Domain"/>
    <property type="match status" value="1"/>
</dbReference>
<dbReference type="GO" id="GO:0004412">
    <property type="term" value="F:homoserine dehydrogenase activity"/>
    <property type="evidence" value="ECO:0007669"/>
    <property type="project" value="UniProtKB-EC"/>
</dbReference>
<dbReference type="EC" id="1.1.1.3" evidence="5 14"/>
<comment type="function">
    <text evidence="13">Catalyzes the conversion of L-aspartate-beta-semialdehyde (L-Asa) to L-homoserine (L-Hse), the third step in the biosynthesis of amino acids that derive from aspartate (the aspartate family of amino acids), including methioinine and threonine, the latter of which is a precursor to isoleucine; production of homoserine leads to a branch-point in the pathway as it can either be O-phosphorylated for processing to threonine, or O-acylated for processing to methionine.</text>
</comment>
<keyword evidence="8 14" id="KW-0791">Threonine biosynthesis</keyword>
<feature type="binding site" evidence="16">
    <location>
        <position position="224"/>
    </location>
    <ligand>
        <name>L-homoserine</name>
        <dbReference type="ChEBI" id="CHEBI:57476"/>
    </ligand>
</feature>
<evidence type="ECO:0000256" key="4">
    <source>
        <dbReference type="ARBA" id="ARBA00006753"/>
    </source>
</evidence>
<evidence type="ECO:0000256" key="10">
    <source>
        <dbReference type="ARBA" id="ARBA00023002"/>
    </source>
</evidence>
<comment type="pathway">
    <text evidence="2">Amino-acid biosynthesis; L-threonine biosynthesis; L-threonine from L-aspartate: step 3/5.</text>
</comment>
<evidence type="ECO:0000256" key="2">
    <source>
        <dbReference type="ARBA" id="ARBA00005056"/>
    </source>
</evidence>
<dbReference type="Gene3D" id="3.30.360.10">
    <property type="entry name" value="Dihydrodipicolinate Reductase, domain 2"/>
    <property type="match status" value="1"/>
</dbReference>
<feature type="active site" description="Proton donor" evidence="15">
    <location>
        <position position="239"/>
    </location>
</feature>
<keyword evidence="20" id="KW-1185">Reference proteome</keyword>
<protein>
    <recommendedName>
        <fullName evidence="6 14">Homoserine dehydrogenase</fullName>
        <shortName evidence="14">HDH</shortName>
        <ecNumber evidence="5 14">1.1.1.3</ecNumber>
    </recommendedName>
</protein>
<evidence type="ECO:0000256" key="15">
    <source>
        <dbReference type="PIRSR" id="PIRSR036497-1"/>
    </source>
</evidence>
<evidence type="ECO:0000256" key="9">
    <source>
        <dbReference type="ARBA" id="ARBA00022857"/>
    </source>
</evidence>
<evidence type="ECO:0000256" key="7">
    <source>
        <dbReference type="ARBA" id="ARBA00022605"/>
    </source>
</evidence>
<dbReference type="InterPro" id="IPR011147">
    <property type="entry name" value="Bifunc_Aspkin/hSer_DH"/>
</dbReference>
<dbReference type="Proteomes" id="UP001194468">
    <property type="component" value="Unassembled WGS sequence"/>
</dbReference>
<evidence type="ECO:0000256" key="3">
    <source>
        <dbReference type="ARBA" id="ARBA00005062"/>
    </source>
</evidence>
<dbReference type="SUPFAM" id="SSF55347">
    <property type="entry name" value="Glyceraldehyde-3-phosphate dehydrogenase-like, C-terminal domain"/>
    <property type="match status" value="1"/>
</dbReference>
<dbReference type="AlphaFoldDB" id="A0AAD4GDR8"/>
<evidence type="ECO:0000256" key="13">
    <source>
        <dbReference type="ARBA" id="ARBA00059589"/>
    </source>
</evidence>
<feature type="domain" description="Aspartate/homoserine dehydrogenase NAD-binding" evidence="18">
    <location>
        <begin position="21"/>
        <end position="144"/>
    </location>
</feature>
<feature type="binding site" evidence="16">
    <location>
        <begin position="21"/>
        <end position="26"/>
    </location>
    <ligand>
        <name>NADP(+)</name>
        <dbReference type="ChEBI" id="CHEBI:58349"/>
    </ligand>
</feature>
<comment type="cofactor">
    <cofactor evidence="1">
        <name>a metal cation</name>
        <dbReference type="ChEBI" id="CHEBI:25213"/>
    </cofactor>
</comment>
<accession>A0AAD4GDR8</accession>
<keyword evidence="10 14" id="KW-0560">Oxidoreductase</keyword>
<comment type="pathway">
    <text evidence="3">Amino-acid biosynthesis; L-methionine biosynthesis via de novo pathway; L-homoserine from L-aspartate: step 3/3.</text>
</comment>
<organism evidence="19 20">
    <name type="scientific">Boletus edulis BED1</name>
    <dbReference type="NCBI Taxonomy" id="1328754"/>
    <lineage>
        <taxon>Eukaryota</taxon>
        <taxon>Fungi</taxon>
        <taxon>Dikarya</taxon>
        <taxon>Basidiomycota</taxon>
        <taxon>Agaricomycotina</taxon>
        <taxon>Agaricomycetes</taxon>
        <taxon>Agaricomycetidae</taxon>
        <taxon>Boletales</taxon>
        <taxon>Boletineae</taxon>
        <taxon>Boletaceae</taxon>
        <taxon>Boletoideae</taxon>
        <taxon>Boletus</taxon>
    </lineage>
</organism>
<feature type="binding site" evidence="16">
    <location>
        <position position="129"/>
    </location>
    <ligand>
        <name>NADPH</name>
        <dbReference type="ChEBI" id="CHEBI:57783"/>
    </ligand>
</feature>
<evidence type="ECO:0000256" key="12">
    <source>
        <dbReference type="ARBA" id="ARBA00048841"/>
    </source>
</evidence>
<evidence type="ECO:0000256" key="1">
    <source>
        <dbReference type="ARBA" id="ARBA00001920"/>
    </source>
</evidence>
<gene>
    <name evidence="19" type="ORF">L210DRAFT_934142</name>
</gene>
<dbReference type="PANTHER" id="PTHR43070:SF5">
    <property type="entry name" value="HOMOSERINE DEHYDROGENASE"/>
    <property type="match status" value="1"/>
</dbReference>
<evidence type="ECO:0000256" key="11">
    <source>
        <dbReference type="ARBA" id="ARBA00023167"/>
    </source>
</evidence>
<proteinExistence type="inferred from homology"/>
<dbReference type="EMBL" id="WHUW01000017">
    <property type="protein sequence ID" value="KAF8438179.1"/>
    <property type="molecule type" value="Genomic_DNA"/>
</dbReference>
<comment type="catalytic activity">
    <reaction evidence="12">
        <text>L-homoserine + NADP(+) = L-aspartate 4-semialdehyde + NADPH + H(+)</text>
        <dbReference type="Rhea" id="RHEA:15761"/>
        <dbReference type="ChEBI" id="CHEBI:15378"/>
        <dbReference type="ChEBI" id="CHEBI:57476"/>
        <dbReference type="ChEBI" id="CHEBI:57783"/>
        <dbReference type="ChEBI" id="CHEBI:58349"/>
        <dbReference type="ChEBI" id="CHEBI:537519"/>
        <dbReference type="EC" id="1.1.1.3"/>
    </reaction>
    <physiologicalReaction direction="right-to-left" evidence="12">
        <dbReference type="Rhea" id="RHEA:15763"/>
    </physiologicalReaction>
</comment>
<reference evidence="19" key="1">
    <citation type="submission" date="2019-10" db="EMBL/GenBank/DDBJ databases">
        <authorList>
            <consortium name="DOE Joint Genome Institute"/>
            <person name="Kuo A."/>
            <person name="Miyauchi S."/>
            <person name="Kiss E."/>
            <person name="Drula E."/>
            <person name="Kohler A."/>
            <person name="Sanchez-Garcia M."/>
            <person name="Andreopoulos B."/>
            <person name="Barry K.W."/>
            <person name="Bonito G."/>
            <person name="Buee M."/>
            <person name="Carver A."/>
            <person name="Chen C."/>
            <person name="Cichocki N."/>
            <person name="Clum A."/>
            <person name="Culley D."/>
            <person name="Crous P.W."/>
            <person name="Fauchery L."/>
            <person name="Girlanda M."/>
            <person name="Hayes R."/>
            <person name="Keri Z."/>
            <person name="LaButti K."/>
            <person name="Lipzen A."/>
            <person name="Lombard V."/>
            <person name="Magnuson J."/>
            <person name="Maillard F."/>
            <person name="Morin E."/>
            <person name="Murat C."/>
            <person name="Nolan M."/>
            <person name="Ohm R."/>
            <person name="Pangilinan J."/>
            <person name="Pereira M."/>
            <person name="Perotto S."/>
            <person name="Peter M."/>
            <person name="Riley R."/>
            <person name="Sitrit Y."/>
            <person name="Stielow B."/>
            <person name="Szollosi G."/>
            <person name="Zifcakova L."/>
            <person name="Stursova M."/>
            <person name="Spatafora J.W."/>
            <person name="Tedersoo L."/>
            <person name="Vaario L.-M."/>
            <person name="Yamada A."/>
            <person name="Yan M."/>
            <person name="Wang P."/>
            <person name="Xu J."/>
            <person name="Bruns T."/>
            <person name="Baldrian P."/>
            <person name="Vilgalys R."/>
            <person name="Henrissat B."/>
            <person name="Grigoriev I.V."/>
            <person name="Hibbett D."/>
            <person name="Nagy L.G."/>
            <person name="Martin F.M."/>
        </authorList>
    </citation>
    <scope>NUCLEOTIDE SEQUENCE</scope>
    <source>
        <strain evidence="19">BED1</strain>
    </source>
</reference>
<evidence type="ECO:0000256" key="8">
    <source>
        <dbReference type="ARBA" id="ARBA00022697"/>
    </source>
</evidence>
<feature type="domain" description="Homoserine dehydrogenase catalytic" evidence="17">
    <location>
        <begin position="167"/>
        <end position="374"/>
    </location>
</feature>
<dbReference type="InterPro" id="IPR005106">
    <property type="entry name" value="Asp/hSer_DH_NAD-bd"/>
</dbReference>
<evidence type="ECO:0000256" key="6">
    <source>
        <dbReference type="ARBA" id="ARBA00013376"/>
    </source>
</evidence>
<evidence type="ECO:0000259" key="17">
    <source>
        <dbReference type="Pfam" id="PF00742"/>
    </source>
</evidence>
<dbReference type="GO" id="GO:0009090">
    <property type="term" value="P:homoserine biosynthetic process"/>
    <property type="evidence" value="ECO:0007669"/>
    <property type="project" value="TreeGrafter"/>
</dbReference>
<comment type="caution">
    <text evidence="19">The sequence shown here is derived from an EMBL/GenBank/DDBJ whole genome shotgun (WGS) entry which is preliminary data.</text>
</comment>
<name>A0AAD4GDR8_BOLED</name>
<comment type="similarity">
    <text evidence="4 14">Belongs to the homoserine dehydrogenase family.</text>
</comment>
<evidence type="ECO:0000313" key="19">
    <source>
        <dbReference type="EMBL" id="KAF8438179.1"/>
    </source>
</evidence>
<dbReference type="FunFam" id="3.30.360.10:FF:000006">
    <property type="entry name" value="Bifunctional aspartokinase/homoserine dehydrogenase"/>
    <property type="match status" value="1"/>
</dbReference>
<dbReference type="SUPFAM" id="SSF51735">
    <property type="entry name" value="NAD(P)-binding Rossmann-fold domains"/>
    <property type="match status" value="1"/>
</dbReference>
<feature type="binding site" evidence="16">
    <location>
        <position position="105"/>
    </location>
    <ligand>
        <name>NADPH</name>
        <dbReference type="ChEBI" id="CHEBI:57783"/>
    </ligand>
</feature>
<keyword evidence="11 14" id="KW-0486">Methionine biosynthesis</keyword>
<dbReference type="PIRSF" id="PIRSF036497">
    <property type="entry name" value="HDH_short"/>
    <property type="match status" value="1"/>
</dbReference>
<dbReference type="InterPro" id="IPR036291">
    <property type="entry name" value="NAD(P)-bd_dom_sf"/>
</dbReference>
<dbReference type="PANTHER" id="PTHR43070">
    <property type="match status" value="1"/>
</dbReference>
<dbReference type="Pfam" id="PF00742">
    <property type="entry name" value="Homoserine_dh"/>
    <property type="match status" value="1"/>
</dbReference>